<dbReference type="OrthoDB" id="9804790at2"/>
<comment type="similarity">
    <text evidence="1">Belongs to the aldo/keto reductase family.</text>
</comment>
<name>A0A2A9EE53_9MICO</name>
<accession>A0A2A9EE53</accession>
<dbReference type="InterPro" id="IPR020471">
    <property type="entry name" value="AKR"/>
</dbReference>
<evidence type="ECO:0000256" key="6">
    <source>
        <dbReference type="PIRSR" id="PIRSR000097-3"/>
    </source>
</evidence>
<reference evidence="8 9" key="1">
    <citation type="submission" date="2017-10" db="EMBL/GenBank/DDBJ databases">
        <title>Sequencing the genomes of 1000 actinobacteria strains.</title>
        <authorList>
            <person name="Klenk H.-P."/>
        </authorList>
    </citation>
    <scope>NUCLEOTIDE SEQUENCE [LARGE SCALE GENOMIC DNA]</scope>
    <source>
        <strain evidence="8 9">DSM 21574</strain>
    </source>
</reference>
<comment type="caution">
    <text evidence="8">The sequence shown here is derived from an EMBL/GenBank/DDBJ whole genome shotgun (WGS) entry which is preliminary data.</text>
</comment>
<sequence>MTNAQIPTITLNNGVEIPQLGLGVFQVPEDDTQRIVEDALAAGYRHIDTAAGYYNEEGVGAALRATDIPRDEIFVTTKLRNGDQGYDKTLAAFEASRAALDLEYVDLFLVHWPVPSLDLYVETWRAFEKLQADGLVRSIGVSNFLPEHLDRLVAETQVLPSVNQIEVHPTFQQAELQAATRAHGIAVQAYSPLGRGTDLEAPAVVDAAQRLGVTPAQVVLRWHLQAGRIVIPKSVTAERIRSNIDVLGFELTDADVAAIDALEQGNRLGADPATAAFTQYRD</sequence>
<evidence type="ECO:0000256" key="5">
    <source>
        <dbReference type="PIRSR" id="PIRSR000097-2"/>
    </source>
</evidence>
<dbReference type="InterPro" id="IPR023210">
    <property type="entry name" value="NADP_OxRdtase_dom"/>
</dbReference>
<evidence type="ECO:0000256" key="3">
    <source>
        <dbReference type="ARBA" id="ARBA00023002"/>
    </source>
</evidence>
<feature type="site" description="Lowers pKa of active site Tyr" evidence="6">
    <location>
        <position position="78"/>
    </location>
</feature>
<evidence type="ECO:0000313" key="8">
    <source>
        <dbReference type="EMBL" id="PFG36500.1"/>
    </source>
</evidence>
<keyword evidence="3" id="KW-0560">Oxidoreductase</keyword>
<proteinExistence type="inferred from homology"/>
<evidence type="ECO:0000256" key="1">
    <source>
        <dbReference type="ARBA" id="ARBA00007905"/>
    </source>
</evidence>
<evidence type="ECO:0000256" key="4">
    <source>
        <dbReference type="PIRSR" id="PIRSR000097-1"/>
    </source>
</evidence>
<dbReference type="Pfam" id="PF00248">
    <property type="entry name" value="Aldo_ket_red"/>
    <property type="match status" value="1"/>
</dbReference>
<dbReference type="PROSITE" id="PS00062">
    <property type="entry name" value="ALDOKETO_REDUCTASE_2"/>
    <property type="match status" value="1"/>
</dbReference>
<feature type="active site" description="Proton donor" evidence="4">
    <location>
        <position position="53"/>
    </location>
</feature>
<evidence type="ECO:0000256" key="2">
    <source>
        <dbReference type="ARBA" id="ARBA00022857"/>
    </source>
</evidence>
<dbReference type="FunFam" id="3.20.20.100:FF:000015">
    <property type="entry name" value="Oxidoreductase, aldo/keto reductase family"/>
    <property type="match status" value="1"/>
</dbReference>
<gene>
    <name evidence="8" type="ORF">ATL41_1227</name>
</gene>
<dbReference type="PANTHER" id="PTHR43827:SF3">
    <property type="entry name" value="NADP-DEPENDENT OXIDOREDUCTASE DOMAIN-CONTAINING PROTEIN"/>
    <property type="match status" value="1"/>
</dbReference>
<dbReference type="PRINTS" id="PR00069">
    <property type="entry name" value="ALDKETRDTASE"/>
</dbReference>
<dbReference type="PANTHER" id="PTHR43827">
    <property type="entry name" value="2,5-DIKETO-D-GLUCONIC ACID REDUCTASE"/>
    <property type="match status" value="1"/>
</dbReference>
<dbReference type="SUPFAM" id="SSF51430">
    <property type="entry name" value="NAD(P)-linked oxidoreductase"/>
    <property type="match status" value="1"/>
</dbReference>
<dbReference type="InterPro" id="IPR018170">
    <property type="entry name" value="Aldo/ket_reductase_CS"/>
</dbReference>
<protein>
    <submittedName>
        <fullName evidence="8">Diketogulonate reductase-like aldo/keto reductase</fullName>
    </submittedName>
</protein>
<dbReference type="RefSeq" id="WP_098457675.1">
    <property type="nucleotide sequence ID" value="NZ_PDJH01000001.1"/>
</dbReference>
<evidence type="ECO:0000259" key="7">
    <source>
        <dbReference type="Pfam" id="PF00248"/>
    </source>
</evidence>
<organism evidence="8 9">
    <name type="scientific">Flavimobilis soli</name>
    <dbReference type="NCBI Taxonomy" id="442709"/>
    <lineage>
        <taxon>Bacteria</taxon>
        <taxon>Bacillati</taxon>
        <taxon>Actinomycetota</taxon>
        <taxon>Actinomycetes</taxon>
        <taxon>Micrococcales</taxon>
        <taxon>Jonesiaceae</taxon>
        <taxon>Flavimobilis</taxon>
    </lineage>
</organism>
<dbReference type="PROSITE" id="PS00063">
    <property type="entry name" value="ALDOKETO_REDUCTASE_3"/>
    <property type="match status" value="1"/>
</dbReference>
<dbReference type="PIRSF" id="PIRSF000097">
    <property type="entry name" value="AKR"/>
    <property type="match status" value="1"/>
</dbReference>
<feature type="binding site" evidence="5">
    <location>
        <position position="111"/>
    </location>
    <ligand>
        <name>substrate</name>
    </ligand>
</feature>
<dbReference type="EMBL" id="PDJH01000001">
    <property type="protein sequence ID" value="PFG36500.1"/>
    <property type="molecule type" value="Genomic_DNA"/>
</dbReference>
<dbReference type="AlphaFoldDB" id="A0A2A9EE53"/>
<keyword evidence="2" id="KW-0521">NADP</keyword>
<dbReference type="Proteomes" id="UP000221394">
    <property type="component" value="Unassembled WGS sequence"/>
</dbReference>
<dbReference type="InterPro" id="IPR036812">
    <property type="entry name" value="NAD(P)_OxRdtase_dom_sf"/>
</dbReference>
<dbReference type="PROSITE" id="PS00798">
    <property type="entry name" value="ALDOKETO_REDUCTASE_1"/>
    <property type="match status" value="1"/>
</dbReference>
<dbReference type="Gene3D" id="3.20.20.100">
    <property type="entry name" value="NADP-dependent oxidoreductase domain"/>
    <property type="match status" value="1"/>
</dbReference>
<dbReference type="GO" id="GO:0016616">
    <property type="term" value="F:oxidoreductase activity, acting on the CH-OH group of donors, NAD or NADP as acceptor"/>
    <property type="evidence" value="ECO:0007669"/>
    <property type="project" value="UniProtKB-ARBA"/>
</dbReference>
<evidence type="ECO:0000313" key="9">
    <source>
        <dbReference type="Proteomes" id="UP000221394"/>
    </source>
</evidence>
<feature type="domain" description="NADP-dependent oxidoreductase" evidence="7">
    <location>
        <begin position="26"/>
        <end position="263"/>
    </location>
</feature>
<keyword evidence="9" id="KW-1185">Reference proteome</keyword>